<evidence type="ECO:0000313" key="3">
    <source>
        <dbReference type="EMBL" id="MFC4035133.1"/>
    </source>
</evidence>
<name>A0ABV8HSY8_9ACTN</name>
<dbReference type="EMBL" id="JBHSBB010000021">
    <property type="protein sequence ID" value="MFC4035133.1"/>
    <property type="molecule type" value="Genomic_DNA"/>
</dbReference>
<dbReference type="RefSeq" id="WP_386434564.1">
    <property type="nucleotide sequence ID" value="NZ_JBHSBB010000021.1"/>
</dbReference>
<dbReference type="Pfam" id="PF07510">
    <property type="entry name" value="GmrSD_C"/>
    <property type="match status" value="1"/>
</dbReference>
<dbReference type="GO" id="GO:0004519">
    <property type="term" value="F:endonuclease activity"/>
    <property type="evidence" value="ECO:0007669"/>
    <property type="project" value="UniProtKB-KW"/>
</dbReference>
<evidence type="ECO:0000313" key="4">
    <source>
        <dbReference type="Proteomes" id="UP001595765"/>
    </source>
</evidence>
<sequence>MNLLRTRHAFAAVAVLAAGLTAGVAAPVPAADHTLADTSHAATAAAVPRVITPAALQEPSPADTARTELAQLTVAEPHSMAGYSRAKLPHWITQHGACDTREVVLQRDGQDVKQDDQCRAISGTWTSPYDSKEITSASMIDIDHVVPLAAGWRAGADEWTTDQRRAFANDLTRPQLIAVSASSNRQKGDQPPDQWRPQRSYWCTYSRAWIDVKDFYNLNVTGAEMDALAEMLDTCPTL</sequence>
<evidence type="ECO:0000256" key="1">
    <source>
        <dbReference type="SAM" id="SignalP"/>
    </source>
</evidence>
<keyword evidence="3" id="KW-0255">Endonuclease</keyword>
<protein>
    <submittedName>
        <fullName evidence="3">HNH endonuclease family protein</fullName>
    </submittedName>
</protein>
<dbReference type="InterPro" id="IPR011089">
    <property type="entry name" value="GmrSD_C"/>
</dbReference>
<feature type="signal peptide" evidence="1">
    <location>
        <begin position="1"/>
        <end position="30"/>
    </location>
</feature>
<accession>A0ABV8HSY8</accession>
<organism evidence="3 4">
    <name type="scientific">Streptomyces polygonati</name>
    <dbReference type="NCBI Taxonomy" id="1617087"/>
    <lineage>
        <taxon>Bacteria</taxon>
        <taxon>Bacillati</taxon>
        <taxon>Actinomycetota</taxon>
        <taxon>Actinomycetes</taxon>
        <taxon>Kitasatosporales</taxon>
        <taxon>Streptomycetaceae</taxon>
        <taxon>Streptomyces</taxon>
    </lineage>
</organism>
<dbReference type="PANTHER" id="PTHR24094:SF15">
    <property type="entry name" value="AMP-DEPENDENT SYNTHETASE_LIGASE DOMAIN-CONTAINING PROTEIN-RELATED"/>
    <property type="match status" value="1"/>
</dbReference>
<feature type="domain" description="GmrSD restriction endonucleases C-terminal" evidence="2">
    <location>
        <begin position="113"/>
        <end position="231"/>
    </location>
</feature>
<dbReference type="PANTHER" id="PTHR24094">
    <property type="entry name" value="SECRETED PROTEIN"/>
    <property type="match status" value="1"/>
</dbReference>
<proteinExistence type="predicted"/>
<gene>
    <name evidence="3" type="ORF">ACFO3J_27210</name>
</gene>
<keyword evidence="4" id="KW-1185">Reference proteome</keyword>
<feature type="chain" id="PRO_5046673748" evidence="1">
    <location>
        <begin position="31"/>
        <end position="238"/>
    </location>
</feature>
<keyword evidence="3" id="KW-0540">Nuclease</keyword>
<evidence type="ECO:0000259" key="2">
    <source>
        <dbReference type="Pfam" id="PF07510"/>
    </source>
</evidence>
<reference evidence="4" key="1">
    <citation type="journal article" date="2019" name="Int. J. Syst. Evol. Microbiol.">
        <title>The Global Catalogue of Microorganisms (GCM) 10K type strain sequencing project: providing services to taxonomists for standard genome sequencing and annotation.</title>
        <authorList>
            <consortium name="The Broad Institute Genomics Platform"/>
            <consortium name="The Broad Institute Genome Sequencing Center for Infectious Disease"/>
            <person name="Wu L."/>
            <person name="Ma J."/>
        </authorList>
    </citation>
    <scope>NUCLEOTIDE SEQUENCE [LARGE SCALE GENOMIC DNA]</scope>
    <source>
        <strain evidence="4">CGMCC 4.7237</strain>
    </source>
</reference>
<comment type="caution">
    <text evidence="3">The sequence shown here is derived from an EMBL/GenBank/DDBJ whole genome shotgun (WGS) entry which is preliminary data.</text>
</comment>
<keyword evidence="1" id="KW-0732">Signal</keyword>
<dbReference type="Proteomes" id="UP001595765">
    <property type="component" value="Unassembled WGS sequence"/>
</dbReference>
<keyword evidence="3" id="KW-0378">Hydrolase</keyword>